<dbReference type="AlphaFoldDB" id="A0A699TFE1"/>
<keyword evidence="1" id="KW-0695">RNA-directed DNA polymerase</keyword>
<comment type="caution">
    <text evidence="1">The sequence shown here is derived from an EMBL/GenBank/DDBJ whole genome shotgun (WGS) entry which is preliminary data.</text>
</comment>
<dbReference type="EMBL" id="BKCJ011244279">
    <property type="protein sequence ID" value="GFD09272.1"/>
    <property type="molecule type" value="Genomic_DNA"/>
</dbReference>
<accession>A0A699TFE1</accession>
<reference evidence="1" key="1">
    <citation type="journal article" date="2019" name="Sci. Rep.">
        <title>Draft genome of Tanacetum cinerariifolium, the natural source of mosquito coil.</title>
        <authorList>
            <person name="Yamashiro T."/>
            <person name="Shiraishi A."/>
            <person name="Satake H."/>
            <person name="Nakayama K."/>
        </authorList>
    </citation>
    <scope>NUCLEOTIDE SEQUENCE</scope>
</reference>
<keyword evidence="1" id="KW-0808">Transferase</keyword>
<organism evidence="1">
    <name type="scientific">Tanacetum cinerariifolium</name>
    <name type="common">Dalmatian daisy</name>
    <name type="synonym">Chrysanthemum cinerariifolium</name>
    <dbReference type="NCBI Taxonomy" id="118510"/>
    <lineage>
        <taxon>Eukaryota</taxon>
        <taxon>Viridiplantae</taxon>
        <taxon>Streptophyta</taxon>
        <taxon>Embryophyta</taxon>
        <taxon>Tracheophyta</taxon>
        <taxon>Spermatophyta</taxon>
        <taxon>Magnoliopsida</taxon>
        <taxon>eudicotyledons</taxon>
        <taxon>Gunneridae</taxon>
        <taxon>Pentapetalae</taxon>
        <taxon>asterids</taxon>
        <taxon>campanulids</taxon>
        <taxon>Asterales</taxon>
        <taxon>Asteraceae</taxon>
        <taxon>Asteroideae</taxon>
        <taxon>Anthemideae</taxon>
        <taxon>Anthemidinae</taxon>
        <taxon>Tanacetum</taxon>
    </lineage>
</organism>
<evidence type="ECO:0000313" key="1">
    <source>
        <dbReference type="EMBL" id="GFD09272.1"/>
    </source>
</evidence>
<protein>
    <submittedName>
        <fullName evidence="1">RNA-directed DNA polymerase, eukaryota, reverse transcriptase zinc-binding domain protein</fullName>
    </submittedName>
</protein>
<sequence>MVSSYIDTGMRDFQECMEDIEPYRTSDHASAVLRIPINSMKRPHAFKFFNLLLHNTRRLKMLKKPLRKLLFDHGNIHENVKKLRHELDEAQKALDSEPSNVELREEEAAYLHAYQDAILMKERLLVQKAKIDWLKLGDVNTAYFHKV</sequence>
<keyword evidence="1" id="KW-0548">Nucleotidyltransferase</keyword>
<gene>
    <name evidence="1" type="ORF">Tci_881241</name>
</gene>
<name>A0A699TFE1_TANCI</name>
<dbReference type="GO" id="GO:0003964">
    <property type="term" value="F:RNA-directed DNA polymerase activity"/>
    <property type="evidence" value="ECO:0007669"/>
    <property type="project" value="UniProtKB-KW"/>
</dbReference>
<proteinExistence type="predicted"/>
<feature type="non-terminal residue" evidence="1">
    <location>
        <position position="147"/>
    </location>
</feature>